<evidence type="ECO:0000256" key="1">
    <source>
        <dbReference type="SAM" id="MobiDB-lite"/>
    </source>
</evidence>
<accession>A0AAV1CKD8</accession>
<gene>
    <name evidence="2" type="ORF">OLC1_LOCUS6158</name>
</gene>
<evidence type="ECO:0000313" key="3">
    <source>
        <dbReference type="Proteomes" id="UP001161247"/>
    </source>
</evidence>
<name>A0AAV1CKD8_OLDCO</name>
<feature type="compositionally biased region" description="Basic residues" evidence="1">
    <location>
        <begin position="88"/>
        <end position="99"/>
    </location>
</feature>
<reference evidence="2" key="1">
    <citation type="submission" date="2023-03" db="EMBL/GenBank/DDBJ databases">
        <authorList>
            <person name="Julca I."/>
        </authorList>
    </citation>
    <scope>NUCLEOTIDE SEQUENCE</scope>
</reference>
<feature type="region of interest" description="Disordered" evidence="1">
    <location>
        <begin position="79"/>
        <end position="99"/>
    </location>
</feature>
<organism evidence="2 3">
    <name type="scientific">Oldenlandia corymbosa var. corymbosa</name>
    <dbReference type="NCBI Taxonomy" id="529605"/>
    <lineage>
        <taxon>Eukaryota</taxon>
        <taxon>Viridiplantae</taxon>
        <taxon>Streptophyta</taxon>
        <taxon>Embryophyta</taxon>
        <taxon>Tracheophyta</taxon>
        <taxon>Spermatophyta</taxon>
        <taxon>Magnoliopsida</taxon>
        <taxon>eudicotyledons</taxon>
        <taxon>Gunneridae</taxon>
        <taxon>Pentapetalae</taxon>
        <taxon>asterids</taxon>
        <taxon>lamiids</taxon>
        <taxon>Gentianales</taxon>
        <taxon>Rubiaceae</taxon>
        <taxon>Rubioideae</taxon>
        <taxon>Spermacoceae</taxon>
        <taxon>Hedyotis-Oldenlandia complex</taxon>
        <taxon>Oldenlandia</taxon>
    </lineage>
</organism>
<proteinExistence type="predicted"/>
<dbReference type="EMBL" id="OX459119">
    <property type="protein sequence ID" value="CAI9095124.1"/>
    <property type="molecule type" value="Genomic_DNA"/>
</dbReference>
<dbReference type="AlphaFoldDB" id="A0AAV1CKD8"/>
<sequence length="99" mass="11790">MNQGNDLVRECNQIRWWDFHKMDVFCKRIKEYNKIMSKFSRDIMIAVAVRDCKLTRLELNNFREEVNNKLDLVISRQSASTAADHHHASTKKKLKHTSR</sequence>
<protein>
    <submittedName>
        <fullName evidence="2">OLC1v1030990C1</fullName>
    </submittedName>
</protein>
<dbReference type="Proteomes" id="UP001161247">
    <property type="component" value="Chromosome 2"/>
</dbReference>
<keyword evidence="3" id="KW-1185">Reference proteome</keyword>
<evidence type="ECO:0000313" key="2">
    <source>
        <dbReference type="EMBL" id="CAI9095124.1"/>
    </source>
</evidence>